<feature type="transmembrane region" description="Helical" evidence="7">
    <location>
        <begin position="21"/>
        <end position="46"/>
    </location>
</feature>
<evidence type="ECO:0000256" key="7">
    <source>
        <dbReference type="SAM" id="Phobius"/>
    </source>
</evidence>
<feature type="transmembrane region" description="Helical" evidence="7">
    <location>
        <begin position="322"/>
        <end position="347"/>
    </location>
</feature>
<dbReference type="InterPro" id="IPR002528">
    <property type="entry name" value="MATE_fam"/>
</dbReference>
<feature type="transmembrane region" description="Helical" evidence="7">
    <location>
        <begin position="274"/>
        <end position="302"/>
    </location>
</feature>
<dbReference type="EMBL" id="BSNN01000001">
    <property type="protein sequence ID" value="GLQ33769.1"/>
    <property type="molecule type" value="Genomic_DNA"/>
</dbReference>
<keyword evidence="3" id="KW-1003">Cell membrane</keyword>
<organism evidence="8 9">
    <name type="scientific">Amylibacter marinus</name>
    <dbReference type="NCBI Taxonomy" id="1475483"/>
    <lineage>
        <taxon>Bacteria</taxon>
        <taxon>Pseudomonadati</taxon>
        <taxon>Pseudomonadota</taxon>
        <taxon>Alphaproteobacteria</taxon>
        <taxon>Rhodobacterales</taxon>
        <taxon>Paracoccaceae</taxon>
        <taxon>Amylibacter</taxon>
    </lineage>
</organism>
<feature type="transmembrane region" description="Helical" evidence="7">
    <location>
        <begin position="173"/>
        <end position="193"/>
    </location>
</feature>
<dbReference type="RefSeq" id="WP_284374985.1">
    <property type="nucleotide sequence ID" value="NZ_BSNN01000001.1"/>
</dbReference>
<keyword evidence="2" id="KW-0813">Transport</keyword>
<feature type="transmembrane region" description="Helical" evidence="7">
    <location>
        <begin position="393"/>
        <end position="413"/>
    </location>
</feature>
<feature type="transmembrane region" description="Helical" evidence="7">
    <location>
        <begin position="419"/>
        <end position="441"/>
    </location>
</feature>
<evidence type="ECO:0000256" key="4">
    <source>
        <dbReference type="ARBA" id="ARBA00022692"/>
    </source>
</evidence>
<feature type="transmembrane region" description="Helical" evidence="7">
    <location>
        <begin position="140"/>
        <end position="161"/>
    </location>
</feature>
<evidence type="ECO:0000256" key="2">
    <source>
        <dbReference type="ARBA" id="ARBA00022448"/>
    </source>
</evidence>
<dbReference type="PIRSF" id="PIRSF006603">
    <property type="entry name" value="DinF"/>
    <property type="match status" value="1"/>
</dbReference>
<dbReference type="PANTHER" id="PTHR43549:SF2">
    <property type="entry name" value="MULTIDRUG RESISTANCE PROTEIN NORM-RELATED"/>
    <property type="match status" value="1"/>
</dbReference>
<evidence type="ECO:0000256" key="6">
    <source>
        <dbReference type="ARBA" id="ARBA00023136"/>
    </source>
</evidence>
<comment type="subcellular location">
    <subcellularLocation>
        <location evidence="1">Cell inner membrane</location>
        <topology evidence="1">Multi-pass membrane protein</topology>
    </subcellularLocation>
</comment>
<reference evidence="9" key="1">
    <citation type="journal article" date="2019" name="Int. J. Syst. Evol. Microbiol.">
        <title>The Global Catalogue of Microorganisms (GCM) 10K type strain sequencing project: providing services to taxonomists for standard genome sequencing and annotation.</title>
        <authorList>
            <consortium name="The Broad Institute Genomics Platform"/>
            <consortium name="The Broad Institute Genome Sequencing Center for Infectious Disease"/>
            <person name="Wu L."/>
            <person name="Ma J."/>
        </authorList>
    </citation>
    <scope>NUCLEOTIDE SEQUENCE [LARGE SCALE GENOMIC DNA]</scope>
    <source>
        <strain evidence="9">NBRC 110140</strain>
    </source>
</reference>
<gene>
    <name evidence="8" type="ORF">GCM10007939_00520</name>
</gene>
<evidence type="ECO:0000256" key="3">
    <source>
        <dbReference type="ARBA" id="ARBA00022475"/>
    </source>
</evidence>
<sequence>MSTVSAKRHARFLTGSTMGHVVRMTTAGMIGLTFMFLIEAITLFWVSRLEDEVLMAAMGFAWTVQFFTISIGVAFMIGASALVARSMGQEDWQTARRQATAATVISVAVLTVAMILLLLFRHEILASVGARGQVLEVSAAFLLISVPSLPFMVVGMIGSAILRAEGDAIRSTIGTISAGLAAMILDPFFIFGLDMGIHGAALGISSSRIISVILTLYFVIRVKDLMAWFSWTDIKFYARPFMVIAVPTLLTQLASPVGNFIATHEISEFGDAAIAGWAVMGRITVVAFGGVFALSGAIGGIVGQNFGALQFDRVRDAYRDSLIFSTVYVLGVWAILALLTPWIIGIFSLSGEAAEVVAAFNYIAAGGFVFAGALYVSNACFNNLGRPIYSTGFNWIKDGALMYPLCLAGAYYGGASGVVYGQALAWVLAGLVAAVFGWRFISKVEDRTRKSRAKGGMRASA</sequence>
<keyword evidence="6 7" id="KW-0472">Membrane</keyword>
<evidence type="ECO:0000313" key="8">
    <source>
        <dbReference type="EMBL" id="GLQ33769.1"/>
    </source>
</evidence>
<keyword evidence="4 7" id="KW-0812">Transmembrane</keyword>
<dbReference type="PANTHER" id="PTHR43549">
    <property type="entry name" value="MULTIDRUG RESISTANCE PROTEIN YPNP-RELATED"/>
    <property type="match status" value="1"/>
</dbReference>
<proteinExistence type="predicted"/>
<feature type="transmembrane region" description="Helical" evidence="7">
    <location>
        <begin position="199"/>
        <end position="220"/>
    </location>
</feature>
<evidence type="ECO:0000256" key="1">
    <source>
        <dbReference type="ARBA" id="ARBA00004429"/>
    </source>
</evidence>
<comment type="caution">
    <text evidence="8">The sequence shown here is derived from an EMBL/GenBank/DDBJ whole genome shotgun (WGS) entry which is preliminary data.</text>
</comment>
<evidence type="ECO:0000256" key="5">
    <source>
        <dbReference type="ARBA" id="ARBA00022989"/>
    </source>
</evidence>
<accession>A0ABQ5VRJ6</accession>
<dbReference type="InterPro" id="IPR048279">
    <property type="entry name" value="MdtK-like"/>
</dbReference>
<name>A0ABQ5VRJ6_9RHOB</name>
<keyword evidence="9" id="KW-1185">Reference proteome</keyword>
<dbReference type="Pfam" id="PF01554">
    <property type="entry name" value="MatE"/>
    <property type="match status" value="2"/>
</dbReference>
<keyword evidence="5 7" id="KW-1133">Transmembrane helix</keyword>
<dbReference type="Proteomes" id="UP001156694">
    <property type="component" value="Unassembled WGS sequence"/>
</dbReference>
<feature type="transmembrane region" description="Helical" evidence="7">
    <location>
        <begin position="99"/>
        <end position="120"/>
    </location>
</feature>
<feature type="transmembrane region" description="Helical" evidence="7">
    <location>
        <begin position="66"/>
        <end position="87"/>
    </location>
</feature>
<evidence type="ECO:0000313" key="9">
    <source>
        <dbReference type="Proteomes" id="UP001156694"/>
    </source>
</evidence>
<protein>
    <submittedName>
        <fullName evidence="8">MATE family efflux transporter</fullName>
    </submittedName>
</protein>
<dbReference type="InterPro" id="IPR052031">
    <property type="entry name" value="Membrane_Transporter-Flippase"/>
</dbReference>
<feature type="transmembrane region" description="Helical" evidence="7">
    <location>
        <begin position="359"/>
        <end position="381"/>
    </location>
</feature>
<feature type="transmembrane region" description="Helical" evidence="7">
    <location>
        <begin position="241"/>
        <end position="262"/>
    </location>
</feature>